<dbReference type="Proteomes" id="UP000255061">
    <property type="component" value="Unassembled WGS sequence"/>
</dbReference>
<dbReference type="OrthoDB" id="9811754at2"/>
<dbReference type="STRING" id="365591.SAMN05421840_103263"/>
<evidence type="ECO:0000313" key="9">
    <source>
        <dbReference type="Proteomes" id="UP000255061"/>
    </source>
</evidence>
<accession>A0A380B0M5</accession>
<evidence type="ECO:0000256" key="4">
    <source>
        <dbReference type="ARBA" id="ARBA00023136"/>
    </source>
</evidence>
<protein>
    <submittedName>
        <fullName evidence="8">Inner membrane protein yibH</fullName>
    </submittedName>
</protein>
<dbReference type="InterPro" id="IPR058634">
    <property type="entry name" value="AaeA-lik-b-barrel"/>
</dbReference>
<organism evidence="8 9">
    <name type="scientific">Shewanella morhuae</name>
    <dbReference type="NCBI Taxonomy" id="365591"/>
    <lineage>
        <taxon>Bacteria</taxon>
        <taxon>Pseudomonadati</taxon>
        <taxon>Pseudomonadota</taxon>
        <taxon>Gammaproteobacteria</taxon>
        <taxon>Alteromonadales</taxon>
        <taxon>Shewanellaceae</taxon>
        <taxon>Shewanella</taxon>
    </lineage>
</organism>
<name>A0A1N6UZZ4_9GAMM</name>
<dbReference type="Gene3D" id="2.40.30.170">
    <property type="match status" value="1"/>
</dbReference>
<dbReference type="InterPro" id="IPR058625">
    <property type="entry name" value="MdtA-like_BSH"/>
</dbReference>
<evidence type="ECO:0000256" key="2">
    <source>
        <dbReference type="ARBA" id="ARBA00022692"/>
    </source>
</evidence>
<dbReference type="InterPro" id="IPR006143">
    <property type="entry name" value="RND_pump_MFP"/>
</dbReference>
<evidence type="ECO:0000256" key="5">
    <source>
        <dbReference type="SAM" id="Phobius"/>
    </source>
</evidence>
<proteinExistence type="inferred from homology"/>
<dbReference type="GO" id="GO:0022857">
    <property type="term" value="F:transmembrane transporter activity"/>
    <property type="evidence" value="ECO:0007669"/>
    <property type="project" value="InterPro"/>
</dbReference>
<dbReference type="RefSeq" id="WP_076497330.1">
    <property type="nucleotide sequence ID" value="NZ_FTNN01000003.1"/>
</dbReference>
<dbReference type="SUPFAM" id="SSF111369">
    <property type="entry name" value="HlyD-like secretion proteins"/>
    <property type="match status" value="1"/>
</dbReference>
<keyword evidence="3 5" id="KW-1133">Transmembrane helix</keyword>
<evidence type="ECO:0000259" key="6">
    <source>
        <dbReference type="Pfam" id="PF25917"/>
    </source>
</evidence>
<dbReference type="PANTHER" id="PTHR30367:SF12">
    <property type="entry name" value="P-HYDROXYBENZOIC ACID EFFLUX PUMP SUBUNIT AAEA"/>
    <property type="match status" value="1"/>
</dbReference>
<dbReference type="Pfam" id="PF25917">
    <property type="entry name" value="BSH_RND"/>
    <property type="match status" value="1"/>
</dbReference>
<reference evidence="8 9" key="1">
    <citation type="submission" date="2018-06" db="EMBL/GenBank/DDBJ databases">
        <authorList>
            <consortium name="Pathogen Informatics"/>
            <person name="Doyle S."/>
        </authorList>
    </citation>
    <scope>NUCLEOTIDE SEQUENCE [LARGE SCALE GENOMIC DNA]</scope>
    <source>
        <strain evidence="8 9">NCTC10736</strain>
    </source>
</reference>
<evidence type="ECO:0000313" key="8">
    <source>
        <dbReference type="EMBL" id="SUI90752.1"/>
    </source>
</evidence>
<gene>
    <name evidence="8" type="primary">yibH_3</name>
    <name evidence="8" type="ORF">NCTC10736_03166</name>
</gene>
<dbReference type="GO" id="GO:0016020">
    <property type="term" value="C:membrane"/>
    <property type="evidence" value="ECO:0007669"/>
    <property type="project" value="InterPro"/>
</dbReference>
<dbReference type="Pfam" id="PF25963">
    <property type="entry name" value="Beta-barrel_AAEA"/>
    <property type="match status" value="1"/>
</dbReference>
<keyword evidence="2 5" id="KW-0812">Transmembrane</keyword>
<sequence length="287" mass="31873">MGKILRIMLTLIVVAVAGIAGHWIWSHYLYSPWTRDGRVRADIITITPDVSGWVNQLNVADNQLVNKGDVLFTVDDTRYKATIAELNAKAESQKFAWELAKHKYKRRIALTNGNLVSKETIDEAFINTELARTSYELALAQLNTAKIDLERTQILAPEDGTLINLNLRYGNYVSKGNAVFSLVQKNSLYVTGYFEETKIPLIHLGQGADINLMSGGHVLHGKVISIGKAIANTNVTTNGQLLPQINQTFNWVRLAQRIPVDIQLEAIPPDVELSVGMTASIQLHTDK</sequence>
<dbReference type="AlphaFoldDB" id="A0A1N6UZZ4"/>
<comment type="similarity">
    <text evidence="1">Belongs to the membrane fusion protein (MFP) (TC 8.A.1) family.</text>
</comment>
<dbReference type="PANTHER" id="PTHR30367">
    <property type="entry name" value="P-HYDROXYBENZOIC ACID EFFLUX PUMP SUBUNIT AAEA-RELATED"/>
    <property type="match status" value="1"/>
</dbReference>
<dbReference type="InterPro" id="IPR050393">
    <property type="entry name" value="MFP_Efflux_Pump"/>
</dbReference>
<feature type="domain" description="Multidrug resistance protein MdtA-like barrel-sandwich hybrid" evidence="6">
    <location>
        <begin position="43"/>
        <end position="183"/>
    </location>
</feature>
<feature type="transmembrane region" description="Helical" evidence="5">
    <location>
        <begin position="7"/>
        <end position="25"/>
    </location>
</feature>
<evidence type="ECO:0000256" key="1">
    <source>
        <dbReference type="ARBA" id="ARBA00009477"/>
    </source>
</evidence>
<keyword evidence="4 5" id="KW-0472">Membrane</keyword>
<evidence type="ECO:0000259" key="7">
    <source>
        <dbReference type="Pfam" id="PF25963"/>
    </source>
</evidence>
<dbReference type="Gene3D" id="2.40.50.100">
    <property type="match status" value="1"/>
</dbReference>
<feature type="domain" description="p-hydroxybenzoic acid efflux pump subunit AaeA-like beta-barrel" evidence="7">
    <location>
        <begin position="187"/>
        <end position="283"/>
    </location>
</feature>
<evidence type="ECO:0000256" key="3">
    <source>
        <dbReference type="ARBA" id="ARBA00022989"/>
    </source>
</evidence>
<accession>A0A1N6UZZ4</accession>
<dbReference type="NCBIfam" id="TIGR01730">
    <property type="entry name" value="RND_mfp"/>
    <property type="match status" value="1"/>
</dbReference>
<dbReference type="EMBL" id="UGYV01000001">
    <property type="protein sequence ID" value="SUI90752.1"/>
    <property type="molecule type" value="Genomic_DNA"/>
</dbReference>